<gene>
    <name evidence="7" type="ORF">SAMN04489747_2069</name>
</gene>
<dbReference type="EMBL" id="LT629688">
    <property type="protein sequence ID" value="SDD92524.1"/>
    <property type="molecule type" value="Genomic_DNA"/>
</dbReference>
<name>A0A1G6YPT9_9ACTN</name>
<protein>
    <submittedName>
        <fullName evidence="7">Carbohydrate ABC transporter substrate-binding protein, CUT1 family</fullName>
    </submittedName>
</protein>
<dbReference type="Pfam" id="PF13416">
    <property type="entry name" value="SBP_bac_8"/>
    <property type="match status" value="1"/>
</dbReference>
<dbReference type="OrthoDB" id="8478044at2"/>
<organism evidence="7 8">
    <name type="scientific">Auraticoccus monumenti</name>
    <dbReference type="NCBI Taxonomy" id="675864"/>
    <lineage>
        <taxon>Bacteria</taxon>
        <taxon>Bacillati</taxon>
        <taxon>Actinomycetota</taxon>
        <taxon>Actinomycetes</taxon>
        <taxon>Propionibacteriales</taxon>
        <taxon>Propionibacteriaceae</taxon>
        <taxon>Auraticoccus</taxon>
    </lineage>
</organism>
<keyword evidence="4" id="KW-0564">Palmitate</keyword>
<dbReference type="STRING" id="675864.SAMN04489747_2069"/>
<evidence type="ECO:0000313" key="7">
    <source>
        <dbReference type="EMBL" id="SDD92524.1"/>
    </source>
</evidence>
<keyword evidence="8" id="KW-1185">Reference proteome</keyword>
<evidence type="ECO:0000256" key="5">
    <source>
        <dbReference type="ARBA" id="ARBA00023288"/>
    </source>
</evidence>
<dbReference type="InterPro" id="IPR006059">
    <property type="entry name" value="SBP"/>
</dbReference>
<feature type="signal peptide" evidence="6">
    <location>
        <begin position="1"/>
        <end position="24"/>
    </location>
</feature>
<dbReference type="PANTHER" id="PTHR43649:SF33">
    <property type="entry name" value="POLYGALACTURONAN_RHAMNOGALACTURONAN-BINDING PROTEIN YTCQ"/>
    <property type="match status" value="1"/>
</dbReference>
<evidence type="ECO:0000256" key="6">
    <source>
        <dbReference type="SAM" id="SignalP"/>
    </source>
</evidence>
<evidence type="ECO:0000256" key="4">
    <source>
        <dbReference type="ARBA" id="ARBA00023139"/>
    </source>
</evidence>
<evidence type="ECO:0000313" key="8">
    <source>
        <dbReference type="Proteomes" id="UP000198546"/>
    </source>
</evidence>
<feature type="chain" id="PRO_5009240533" evidence="6">
    <location>
        <begin position="25"/>
        <end position="418"/>
    </location>
</feature>
<reference evidence="7 8" key="1">
    <citation type="submission" date="2016-10" db="EMBL/GenBank/DDBJ databases">
        <authorList>
            <person name="de Groot N.N."/>
        </authorList>
    </citation>
    <scope>NUCLEOTIDE SEQUENCE [LARGE SCALE GENOMIC DNA]</scope>
    <source>
        <strain evidence="7 8">MON 2.2</strain>
    </source>
</reference>
<dbReference type="AlphaFoldDB" id="A0A1G6YPT9"/>
<keyword evidence="2 6" id="KW-0732">Signal</keyword>
<accession>A0A1G6YPT9</accession>
<evidence type="ECO:0000256" key="3">
    <source>
        <dbReference type="ARBA" id="ARBA00023136"/>
    </source>
</evidence>
<dbReference type="RefSeq" id="WP_157677055.1">
    <property type="nucleotide sequence ID" value="NZ_LT629688.1"/>
</dbReference>
<keyword evidence="3" id="KW-0472">Membrane</keyword>
<keyword evidence="1" id="KW-1003">Cell membrane</keyword>
<evidence type="ECO:0000256" key="1">
    <source>
        <dbReference type="ARBA" id="ARBA00022475"/>
    </source>
</evidence>
<keyword evidence="5" id="KW-0449">Lipoprotein</keyword>
<dbReference type="InterPro" id="IPR050490">
    <property type="entry name" value="Bact_solute-bd_prot1"/>
</dbReference>
<dbReference type="Gene3D" id="3.40.190.10">
    <property type="entry name" value="Periplasmic binding protein-like II"/>
    <property type="match status" value="2"/>
</dbReference>
<evidence type="ECO:0000256" key="2">
    <source>
        <dbReference type="ARBA" id="ARBA00022729"/>
    </source>
</evidence>
<sequence length="418" mass="44150">MKSRHALVHTAVAGLLLSALTACSGGGGDDRTVLEFQTALAADAPMLTVLEEITSRYEAEHPDVDVDLRTGGNDYEAQIKVRLAARDVPDIWATHGWSQQRYGAFLAPLQDEPWAQGFNPALDTAMRGEDGTFYALPVTTDVAGLVVNRDALTEVGVDPDAITTWEDFVAAGEALVAQDRVALTLAGSKSGSAGNAIDWLAPGAFSEAELASMTAGDFPQDAYARLLGVLDQWRADGWINPDYSSATSDDMAQALAQGKAAFALSNNSLISQAWEYDPEADLAFIPIPAMLGGDPYLIGGEGTAFGAAKDGDDLEEAKDYLAFLAQPDNTSALAASVGTLPGLTDAEPRLGELESSFEQYVIPNELPLAPYFDRVYLPNGMWETVVSTADGVIAGQSSPADAAAQVATDFDTLYGQSQ</sequence>
<dbReference type="PROSITE" id="PS51257">
    <property type="entry name" value="PROKAR_LIPOPROTEIN"/>
    <property type="match status" value="1"/>
</dbReference>
<dbReference type="PANTHER" id="PTHR43649">
    <property type="entry name" value="ARABINOSE-BINDING PROTEIN-RELATED"/>
    <property type="match status" value="1"/>
</dbReference>
<proteinExistence type="predicted"/>
<dbReference type="Proteomes" id="UP000198546">
    <property type="component" value="Chromosome i"/>
</dbReference>
<dbReference type="SUPFAM" id="SSF53850">
    <property type="entry name" value="Periplasmic binding protein-like II"/>
    <property type="match status" value="1"/>
</dbReference>